<keyword evidence="2" id="KW-1185">Reference proteome</keyword>
<evidence type="ECO:0000313" key="2">
    <source>
        <dbReference type="Proteomes" id="UP000188235"/>
    </source>
</evidence>
<organism evidence="1 2">
    <name type="scientific">Tessaracoccus flavescens</name>
    <dbReference type="NCBI Taxonomy" id="399497"/>
    <lineage>
        <taxon>Bacteria</taxon>
        <taxon>Bacillati</taxon>
        <taxon>Actinomycetota</taxon>
        <taxon>Actinomycetes</taxon>
        <taxon>Propionibacteriales</taxon>
        <taxon>Propionibacteriaceae</taxon>
        <taxon>Tessaracoccus</taxon>
    </lineage>
</organism>
<proteinExistence type="predicted"/>
<dbReference type="RefSeq" id="WP_077351540.1">
    <property type="nucleotide sequence ID" value="NZ_CP019607.1"/>
</dbReference>
<dbReference type="EMBL" id="CP019607">
    <property type="protein sequence ID" value="AQP51857.1"/>
    <property type="molecule type" value="Genomic_DNA"/>
</dbReference>
<gene>
    <name evidence="1" type="ORF">BW733_14510</name>
</gene>
<evidence type="ECO:0000313" key="1">
    <source>
        <dbReference type="EMBL" id="AQP51857.1"/>
    </source>
</evidence>
<sequence>MQATPTGQPLVTYRCSLDTTAPDLAVYLGDVQQAPAPVSGDAALADEASWNAWLQTAEAAIGGA</sequence>
<reference evidence="1 2" key="1">
    <citation type="journal article" date="2008" name="Int. J. Syst. Evol. Microbiol.">
        <title>Tessaracoccus flavescens sp. nov., isolated from marine sediment.</title>
        <authorList>
            <person name="Lee D.W."/>
            <person name="Lee S.D."/>
        </authorList>
    </citation>
    <scope>NUCLEOTIDE SEQUENCE [LARGE SCALE GENOMIC DNA]</scope>
    <source>
        <strain evidence="1 2">SST-39T</strain>
    </source>
</reference>
<dbReference type="Proteomes" id="UP000188235">
    <property type="component" value="Chromosome"/>
</dbReference>
<protein>
    <submittedName>
        <fullName evidence="1">Uncharacterized protein</fullName>
    </submittedName>
</protein>
<accession>A0A1Q2D0F3</accession>
<name>A0A1Q2D0F3_9ACTN</name>
<dbReference type="AlphaFoldDB" id="A0A1Q2D0F3"/>
<dbReference type="KEGG" id="tfa:BW733_14510"/>